<gene>
    <name evidence="8" type="primary">LOC119642627</name>
</gene>
<feature type="repeat" description="WD" evidence="5">
    <location>
        <begin position="220"/>
        <end position="243"/>
    </location>
</feature>
<evidence type="ECO:0000256" key="5">
    <source>
        <dbReference type="PROSITE-ProRule" id="PRU00221"/>
    </source>
</evidence>
<dbReference type="Gene3D" id="1.10.10.60">
    <property type="entry name" value="Homeodomain-like"/>
    <property type="match status" value="1"/>
</dbReference>
<dbReference type="InterPro" id="IPR006600">
    <property type="entry name" value="HTH_CenpB_DNA-bd_dom"/>
</dbReference>
<comment type="subcellular location">
    <subcellularLocation>
        <location evidence="1">Nucleus</location>
    </subcellularLocation>
</comment>
<dbReference type="Pfam" id="PF00400">
    <property type="entry name" value="WD40"/>
    <property type="match status" value="2"/>
</dbReference>
<evidence type="ECO:0000256" key="1">
    <source>
        <dbReference type="ARBA" id="ARBA00004123"/>
    </source>
</evidence>
<evidence type="ECO:0000256" key="3">
    <source>
        <dbReference type="ARBA" id="ARBA00022737"/>
    </source>
</evidence>
<dbReference type="PROSITE" id="PS51253">
    <property type="entry name" value="HTH_CENPB"/>
    <property type="match status" value="1"/>
</dbReference>
<keyword evidence="4" id="KW-0238">DNA-binding</keyword>
<proteinExistence type="predicted"/>
<feature type="domain" description="HTH CENPB-type" evidence="6">
    <location>
        <begin position="41"/>
        <end position="127"/>
    </location>
</feature>
<keyword evidence="3" id="KW-0677">Repeat</keyword>
<evidence type="ECO:0000259" key="6">
    <source>
        <dbReference type="PROSITE" id="PS51253"/>
    </source>
</evidence>
<dbReference type="PROSITE" id="PS50082">
    <property type="entry name" value="WD_REPEATS_2"/>
    <property type="match status" value="2"/>
</dbReference>
<sequence>MGSTVVGRIFGLNEGTVRSIKKNENAIRRAVFTGAGLNAKSTSYTRYIMLEKTEEVLIMWIEWHEHMKGYVVDGLSIQIMAKKIFCSVKEYMLKFVSLPQSGKEQQFFASNGWLRRFFKRYDLDHIKMRNALPTEKVDIELNDDIYGFIDRVCASENIWNTDDIDYYPKRCRIKKERPNEEELEEETVDIFETEEDRKVFDMPTDILLKDPLQTRSRKCLVCSSGADSSLRIWDYENSRCLAAFKDFSGPSYLANFHPNAFKTEVFAAGSDNSIYCWNFHTKELICKMSGHISQVTAFCFANRNSDCEFMASVGRDKVLIIWRLNGTQEKVIPIYDELEGAFYANECEVIVAGTKGDIKLVKLKSGKISLLNESRGEYEIKHLLRNDVTQQLAAVTVDHNILIFERDAENQSLNCIKQLIGFNDEILDITFLGESERFLAMATNIKHIKLYDCEKGMNCKIIPGHTDTVMCLSTPGLSNMLLSAGKDFAIILWQLNILCSYDRYTNHLNNLHLQLHRNFAWV</sequence>
<name>A0A9C5ZK35_9MUSC</name>
<evidence type="ECO:0000256" key="2">
    <source>
        <dbReference type="ARBA" id="ARBA00022574"/>
    </source>
</evidence>
<accession>A0A9C5ZK35</accession>
<dbReference type="InterPro" id="IPR036322">
    <property type="entry name" value="WD40_repeat_dom_sf"/>
</dbReference>
<reference evidence="8" key="1">
    <citation type="submission" date="2025-08" db="UniProtKB">
        <authorList>
            <consortium name="RefSeq"/>
        </authorList>
    </citation>
    <scope>IDENTIFICATION</scope>
    <source>
        <tissue evidence="8">Whole body pupa</tissue>
    </source>
</reference>
<keyword evidence="2 5" id="KW-0853">WD repeat</keyword>
<dbReference type="GO" id="GO:0000480">
    <property type="term" value="P:endonucleolytic cleavage in 5'-ETS of tricistronic rRNA transcript (SSU-rRNA, 5.8S rRNA, LSU-rRNA)"/>
    <property type="evidence" value="ECO:0007669"/>
    <property type="project" value="TreeGrafter"/>
</dbReference>
<dbReference type="GO" id="GO:0003677">
    <property type="term" value="F:DNA binding"/>
    <property type="evidence" value="ECO:0007669"/>
    <property type="project" value="UniProtKB-KW"/>
</dbReference>
<dbReference type="PANTHER" id="PTHR19854:SF15">
    <property type="entry name" value="TRANSDUCIN BETA-LIKE PROTEIN 3"/>
    <property type="match status" value="1"/>
</dbReference>
<dbReference type="InterPro" id="IPR009057">
    <property type="entry name" value="Homeodomain-like_sf"/>
</dbReference>
<dbReference type="RefSeq" id="XP_037897749.1">
    <property type="nucleotide sequence ID" value="XM_038041821.1"/>
</dbReference>
<dbReference type="AlphaFoldDB" id="A0A9C5ZK35"/>
<dbReference type="SMART" id="SM00320">
    <property type="entry name" value="WD40"/>
    <property type="match status" value="5"/>
</dbReference>
<dbReference type="GO" id="GO:0000472">
    <property type="term" value="P:endonucleolytic cleavage to generate mature 5'-end of SSU-rRNA from (SSU-rRNA, 5.8S rRNA, LSU-rRNA)"/>
    <property type="evidence" value="ECO:0007669"/>
    <property type="project" value="TreeGrafter"/>
</dbReference>
<protein>
    <submittedName>
        <fullName evidence="8">Transducin beta-like protein 3</fullName>
    </submittedName>
</protein>
<dbReference type="PANTHER" id="PTHR19854">
    <property type="entry name" value="TRANSDUCIN BETA-LIKE 3"/>
    <property type="match status" value="1"/>
</dbReference>
<feature type="repeat" description="WD" evidence="5">
    <location>
        <begin position="462"/>
        <end position="496"/>
    </location>
</feature>
<evidence type="ECO:0000313" key="8">
    <source>
        <dbReference type="RefSeq" id="XP_037897749.1"/>
    </source>
</evidence>
<dbReference type="Proteomes" id="UP000092443">
    <property type="component" value="Unplaced"/>
</dbReference>
<dbReference type="GO" id="GO:0005730">
    <property type="term" value="C:nucleolus"/>
    <property type="evidence" value="ECO:0007669"/>
    <property type="project" value="TreeGrafter"/>
</dbReference>
<dbReference type="InterPro" id="IPR015943">
    <property type="entry name" value="WD40/YVTN_repeat-like_dom_sf"/>
</dbReference>
<organism evidence="7 8">
    <name type="scientific">Glossina fuscipes</name>
    <dbReference type="NCBI Taxonomy" id="7396"/>
    <lineage>
        <taxon>Eukaryota</taxon>
        <taxon>Metazoa</taxon>
        <taxon>Ecdysozoa</taxon>
        <taxon>Arthropoda</taxon>
        <taxon>Hexapoda</taxon>
        <taxon>Insecta</taxon>
        <taxon>Pterygota</taxon>
        <taxon>Neoptera</taxon>
        <taxon>Endopterygota</taxon>
        <taxon>Diptera</taxon>
        <taxon>Brachycera</taxon>
        <taxon>Muscomorpha</taxon>
        <taxon>Hippoboscoidea</taxon>
        <taxon>Glossinidae</taxon>
        <taxon>Glossina</taxon>
    </lineage>
</organism>
<evidence type="ECO:0000313" key="7">
    <source>
        <dbReference type="Proteomes" id="UP000092443"/>
    </source>
</evidence>
<dbReference type="GO" id="GO:0030686">
    <property type="term" value="C:90S preribosome"/>
    <property type="evidence" value="ECO:0007669"/>
    <property type="project" value="TreeGrafter"/>
</dbReference>
<dbReference type="GO" id="GO:0034511">
    <property type="term" value="F:U3 snoRNA binding"/>
    <property type="evidence" value="ECO:0007669"/>
    <property type="project" value="TreeGrafter"/>
</dbReference>
<dbReference type="SUPFAM" id="SSF46689">
    <property type="entry name" value="Homeodomain-like"/>
    <property type="match status" value="1"/>
</dbReference>
<dbReference type="InterPro" id="IPR001680">
    <property type="entry name" value="WD40_rpt"/>
</dbReference>
<dbReference type="GeneID" id="119642627"/>
<keyword evidence="7" id="KW-1185">Reference proteome</keyword>
<evidence type="ECO:0000256" key="4">
    <source>
        <dbReference type="ARBA" id="ARBA00023125"/>
    </source>
</evidence>
<dbReference type="KEGG" id="gfs:119642627"/>
<dbReference type="SUPFAM" id="SSF50978">
    <property type="entry name" value="WD40 repeat-like"/>
    <property type="match status" value="1"/>
</dbReference>
<dbReference type="Pfam" id="PF03221">
    <property type="entry name" value="HTH_Tnp_Tc5"/>
    <property type="match status" value="1"/>
</dbReference>
<dbReference type="Gene3D" id="2.130.10.10">
    <property type="entry name" value="YVTN repeat-like/Quinoprotein amine dehydrogenase"/>
    <property type="match status" value="2"/>
</dbReference>